<dbReference type="RefSeq" id="WP_284063726.1">
    <property type="nucleotide sequence ID" value="NZ_CP126159.1"/>
</dbReference>
<keyword evidence="1" id="KW-0812">Transmembrane</keyword>
<protein>
    <submittedName>
        <fullName evidence="2">Uncharacterized protein</fullName>
    </submittedName>
</protein>
<reference evidence="2 3" key="1">
    <citation type="journal article" date="2019" name="Int. J. Syst. Evol. Microbiol.">
        <title>The Global Catalogue of Microorganisms (GCM) 10K type strain sequencing project: providing services to taxonomists for standard genome sequencing and annotation.</title>
        <authorList>
            <consortium name="The Broad Institute Genomics Platform"/>
            <consortium name="The Broad Institute Genome Sequencing Center for Infectious Disease"/>
            <person name="Wu L."/>
            <person name="Ma J."/>
        </authorList>
    </citation>
    <scope>NUCLEOTIDE SEQUENCE [LARGE SCALE GENOMIC DNA]</scope>
    <source>
        <strain evidence="2 3">SYNS20</strain>
    </source>
</reference>
<evidence type="ECO:0000256" key="1">
    <source>
        <dbReference type="SAM" id="Phobius"/>
    </source>
</evidence>
<accession>A0ABD5T5M9</accession>
<name>A0ABD5T5M9_9EURY</name>
<evidence type="ECO:0000313" key="2">
    <source>
        <dbReference type="EMBL" id="MFC6784549.1"/>
    </source>
</evidence>
<organism evidence="2 3">
    <name type="scientific">Halobaculum halobium</name>
    <dbReference type="NCBI Taxonomy" id="3032281"/>
    <lineage>
        <taxon>Archaea</taxon>
        <taxon>Methanobacteriati</taxon>
        <taxon>Methanobacteriota</taxon>
        <taxon>Stenosarchaea group</taxon>
        <taxon>Halobacteria</taxon>
        <taxon>Halobacteriales</taxon>
        <taxon>Haloferacaceae</taxon>
        <taxon>Halobaculum</taxon>
    </lineage>
</organism>
<proteinExistence type="predicted"/>
<keyword evidence="1" id="KW-0472">Membrane</keyword>
<dbReference type="AlphaFoldDB" id="A0ABD5T5M9"/>
<gene>
    <name evidence="2" type="ORF">ACFQFD_00680</name>
</gene>
<dbReference type="Proteomes" id="UP001596443">
    <property type="component" value="Unassembled WGS sequence"/>
</dbReference>
<sequence>MVTSKQLVVLGVVVIVVLVPIAAVGFLIFPPDFAYSHTSTYSYTTSLSTNTTIENVTVHLPFPAGADVEADALSDLWIYDDNGTELTDWDTAIVQTDRGPMLRLNVDRVVGEDRYILWTYAPNGSVVDREEIGSDEIPEDMSNRELSPDPTRYSISWHHSVDYDIETRYPIGNASFLAPITDVATADCEYRWDDSDACWDFATVAAATYEAPNPATVVIDEIRFEAWNEWGFWLSNSFNTFEATTSPAIYVDGRQGWTHLDGHLHAGMGRYDGPSR</sequence>
<feature type="transmembrane region" description="Helical" evidence="1">
    <location>
        <begin position="7"/>
        <end position="29"/>
    </location>
</feature>
<keyword evidence="3" id="KW-1185">Reference proteome</keyword>
<comment type="caution">
    <text evidence="2">The sequence shown here is derived from an EMBL/GenBank/DDBJ whole genome shotgun (WGS) entry which is preliminary data.</text>
</comment>
<evidence type="ECO:0000313" key="3">
    <source>
        <dbReference type="Proteomes" id="UP001596443"/>
    </source>
</evidence>
<dbReference type="EMBL" id="JBHSWX010000001">
    <property type="protein sequence ID" value="MFC6784549.1"/>
    <property type="molecule type" value="Genomic_DNA"/>
</dbReference>
<dbReference type="GeneID" id="81211261"/>
<keyword evidence="1" id="KW-1133">Transmembrane helix</keyword>